<dbReference type="InParanoid" id="A0A1Q3AZN3"/>
<dbReference type="Proteomes" id="UP000187406">
    <property type="component" value="Unassembled WGS sequence"/>
</dbReference>
<organism evidence="3 4">
    <name type="scientific">Cephalotus follicularis</name>
    <name type="common">Albany pitcher plant</name>
    <dbReference type="NCBI Taxonomy" id="3775"/>
    <lineage>
        <taxon>Eukaryota</taxon>
        <taxon>Viridiplantae</taxon>
        <taxon>Streptophyta</taxon>
        <taxon>Embryophyta</taxon>
        <taxon>Tracheophyta</taxon>
        <taxon>Spermatophyta</taxon>
        <taxon>Magnoliopsida</taxon>
        <taxon>eudicotyledons</taxon>
        <taxon>Gunneridae</taxon>
        <taxon>Pentapetalae</taxon>
        <taxon>rosids</taxon>
        <taxon>fabids</taxon>
        <taxon>Oxalidales</taxon>
        <taxon>Cephalotaceae</taxon>
        <taxon>Cephalotus</taxon>
    </lineage>
</organism>
<proteinExistence type="predicted"/>
<dbReference type="EMBL" id="BDDD01000186">
    <property type="protein sequence ID" value="GAV61168.1"/>
    <property type="molecule type" value="Genomic_DNA"/>
</dbReference>
<dbReference type="STRING" id="3775.A0A1Q3AZN3"/>
<dbReference type="SUPFAM" id="SSF52047">
    <property type="entry name" value="RNI-like"/>
    <property type="match status" value="1"/>
</dbReference>
<evidence type="ECO:0000313" key="4">
    <source>
        <dbReference type="Proteomes" id="UP000187406"/>
    </source>
</evidence>
<evidence type="ECO:0000259" key="2">
    <source>
        <dbReference type="Pfam" id="PF24758"/>
    </source>
</evidence>
<dbReference type="InterPro" id="IPR001810">
    <property type="entry name" value="F-box_dom"/>
</dbReference>
<dbReference type="Pfam" id="PF12937">
    <property type="entry name" value="F-box-like"/>
    <property type="match status" value="1"/>
</dbReference>
<evidence type="ECO:0000259" key="1">
    <source>
        <dbReference type="Pfam" id="PF12937"/>
    </source>
</evidence>
<evidence type="ECO:0008006" key="5">
    <source>
        <dbReference type="Google" id="ProtNLM"/>
    </source>
</evidence>
<dbReference type="FunCoup" id="A0A1Q3AZN3">
    <property type="interactions" value="507"/>
</dbReference>
<comment type="caution">
    <text evidence="3">The sequence shown here is derived from an EMBL/GenBank/DDBJ whole genome shotgun (WGS) entry which is preliminary data.</text>
</comment>
<protein>
    <recommendedName>
        <fullName evidence="5">F-box domain-containing protein</fullName>
    </recommendedName>
</protein>
<dbReference type="PANTHER" id="PTHR31900:SF27">
    <property type="entry name" value="FBD DOMAIN-CONTAINING PROTEIN"/>
    <property type="match status" value="1"/>
</dbReference>
<reference evidence="4" key="1">
    <citation type="submission" date="2016-04" db="EMBL/GenBank/DDBJ databases">
        <title>Cephalotus genome sequencing.</title>
        <authorList>
            <person name="Fukushima K."/>
            <person name="Hasebe M."/>
            <person name="Fang X."/>
        </authorList>
    </citation>
    <scope>NUCLEOTIDE SEQUENCE [LARGE SCALE GENOMIC DNA]</scope>
    <source>
        <strain evidence="4">cv. St1</strain>
    </source>
</reference>
<dbReference type="InterPro" id="IPR032675">
    <property type="entry name" value="LRR_dom_sf"/>
</dbReference>
<sequence>MDSLPDAIVQYILSHMNNARDVAVCNCVSKRWKDSIPYLKSLYFPRNSFDNHFEADSSDKIVWKMISAVECLEELVVYSPFSCAGLASWLLLTGSSLKLLELRMDNLAEYQSCPESPSKLESLSIAKNLESLKLWGVLMMNSPKWDVFPNLQNLEIVGARVEDPAFSAALKACPNLTNLLLLGCEGIRTISIELPHLQKCKLDFYGLGNSSLSLSCPKIECLEVQGCSWIRVRETKCLKNLSISINAGRVYMVDFGKLSALEYLSIRGIQWCWDAISKMLHWASEVKHLYMKVEFTGDFETLQPFPEVDFVDFFNSHPKLQKFDIHGAMFAALCQKNSLKNVELGFLIPCLEEVVVTVRSPLNAEQKMNTLESLLKYGNNMKKMVIRILQMKSSHSSTDDFFDEICKFSHLNRKVVRLE</sequence>
<name>A0A1Q3AZN3_CEPFO</name>
<dbReference type="OrthoDB" id="9973021at2759"/>
<dbReference type="SUPFAM" id="SSF81383">
    <property type="entry name" value="F-box domain"/>
    <property type="match status" value="1"/>
</dbReference>
<evidence type="ECO:0000313" key="3">
    <source>
        <dbReference type="EMBL" id="GAV61168.1"/>
    </source>
</evidence>
<keyword evidence="4" id="KW-1185">Reference proteome</keyword>
<accession>A0A1Q3AZN3</accession>
<dbReference type="PANTHER" id="PTHR31900">
    <property type="entry name" value="F-BOX/RNI SUPERFAMILY PROTEIN-RELATED"/>
    <property type="match status" value="1"/>
</dbReference>
<feature type="domain" description="F-box" evidence="1">
    <location>
        <begin position="1"/>
        <end position="36"/>
    </location>
</feature>
<dbReference type="Gene3D" id="3.80.10.10">
    <property type="entry name" value="Ribonuclease Inhibitor"/>
    <property type="match status" value="1"/>
</dbReference>
<feature type="domain" description="F-box/LRR-repeat protein 15/At3g58940/PEG3-like LRR" evidence="2">
    <location>
        <begin position="101"/>
        <end position="203"/>
    </location>
</feature>
<dbReference type="InterPro" id="IPR036047">
    <property type="entry name" value="F-box-like_dom_sf"/>
</dbReference>
<dbReference type="AlphaFoldDB" id="A0A1Q3AZN3"/>
<dbReference type="InterPro" id="IPR050232">
    <property type="entry name" value="FBL13/AtMIF1-like"/>
</dbReference>
<gene>
    <name evidence="3" type="ORF">CFOL_v3_04696</name>
</gene>
<dbReference type="Pfam" id="PF24758">
    <property type="entry name" value="LRR_At5g56370"/>
    <property type="match status" value="1"/>
</dbReference>
<dbReference type="InterPro" id="IPR055411">
    <property type="entry name" value="LRR_FXL15/At3g58940/PEG3-like"/>
</dbReference>